<dbReference type="Pfam" id="PF00155">
    <property type="entry name" value="Aminotran_1_2"/>
    <property type="match status" value="1"/>
</dbReference>
<dbReference type="PANTHER" id="PTHR42832">
    <property type="entry name" value="AMINO ACID AMINOTRANSFERASE"/>
    <property type="match status" value="1"/>
</dbReference>
<evidence type="ECO:0000256" key="3">
    <source>
        <dbReference type="ARBA" id="ARBA00022679"/>
    </source>
</evidence>
<evidence type="ECO:0000256" key="2">
    <source>
        <dbReference type="ARBA" id="ARBA00022576"/>
    </source>
</evidence>
<dbReference type="RefSeq" id="WP_085881687.1">
    <property type="nucleotide sequence ID" value="NZ_FWFR01000001.1"/>
</dbReference>
<evidence type="ECO:0000259" key="4">
    <source>
        <dbReference type="Pfam" id="PF00155"/>
    </source>
</evidence>
<dbReference type="Gene3D" id="3.40.640.10">
    <property type="entry name" value="Type I PLP-dependent aspartate aminotransferase-like (Major domain)"/>
    <property type="match status" value="1"/>
</dbReference>
<dbReference type="Proteomes" id="UP000193200">
    <property type="component" value="Unassembled WGS sequence"/>
</dbReference>
<dbReference type="InterPro" id="IPR015424">
    <property type="entry name" value="PyrdxlP-dep_Trfase"/>
</dbReference>
<dbReference type="InterPro" id="IPR004839">
    <property type="entry name" value="Aminotransferase_I/II_large"/>
</dbReference>
<dbReference type="EC" id="2.6.1.83" evidence="5"/>
<dbReference type="PANTHER" id="PTHR42832:SF3">
    <property type="entry name" value="L-GLUTAMINE--4-(METHYLSULFANYL)-2-OXOBUTANOATE AMINOTRANSFERASE"/>
    <property type="match status" value="1"/>
</dbReference>
<dbReference type="Gene3D" id="3.90.1150.10">
    <property type="entry name" value="Aspartate Aminotransferase, domain 1"/>
    <property type="match status" value="1"/>
</dbReference>
<accession>A0A1Y5RF13</accession>
<feature type="domain" description="Aminotransferase class I/classII large" evidence="4">
    <location>
        <begin position="36"/>
        <end position="360"/>
    </location>
</feature>
<dbReference type="GO" id="GO:0010285">
    <property type="term" value="F:L,L-diaminopimelate aminotransferase activity"/>
    <property type="evidence" value="ECO:0007669"/>
    <property type="project" value="UniProtKB-EC"/>
</dbReference>
<dbReference type="EMBL" id="FWFR01000001">
    <property type="protein sequence ID" value="SLN16063.1"/>
    <property type="molecule type" value="Genomic_DNA"/>
</dbReference>
<dbReference type="InParanoid" id="A0A1Y5RF13"/>
<keyword evidence="3 5" id="KW-0808">Transferase</keyword>
<dbReference type="InterPro" id="IPR050881">
    <property type="entry name" value="LL-DAP_aminotransferase"/>
</dbReference>
<dbReference type="InterPro" id="IPR015422">
    <property type="entry name" value="PyrdxlP-dep_Trfase_small"/>
</dbReference>
<name>A0A1Y5RF13_9PROT</name>
<dbReference type="CDD" id="cd00609">
    <property type="entry name" value="AAT_like"/>
    <property type="match status" value="1"/>
</dbReference>
<organism evidence="5 6">
    <name type="scientific">Oceanibacterium hippocampi</name>
    <dbReference type="NCBI Taxonomy" id="745714"/>
    <lineage>
        <taxon>Bacteria</taxon>
        <taxon>Pseudomonadati</taxon>
        <taxon>Pseudomonadota</taxon>
        <taxon>Alphaproteobacteria</taxon>
        <taxon>Sneathiellales</taxon>
        <taxon>Sneathiellaceae</taxon>
        <taxon>Oceanibacterium</taxon>
    </lineage>
</organism>
<comment type="cofactor">
    <cofactor evidence="1">
        <name>pyridoxal 5'-phosphate</name>
        <dbReference type="ChEBI" id="CHEBI:597326"/>
    </cofactor>
</comment>
<evidence type="ECO:0000313" key="6">
    <source>
        <dbReference type="Proteomes" id="UP000193200"/>
    </source>
</evidence>
<proteinExistence type="predicted"/>
<keyword evidence="2 5" id="KW-0032">Aminotransferase</keyword>
<gene>
    <name evidence="5" type="primary">dapL</name>
    <name evidence="5" type="ORF">OCH7691_00337</name>
</gene>
<dbReference type="OrthoDB" id="9813612at2"/>
<evidence type="ECO:0000256" key="1">
    <source>
        <dbReference type="ARBA" id="ARBA00001933"/>
    </source>
</evidence>
<evidence type="ECO:0000313" key="5">
    <source>
        <dbReference type="EMBL" id="SLN16063.1"/>
    </source>
</evidence>
<dbReference type="AlphaFoldDB" id="A0A1Y5RF13"/>
<dbReference type="GO" id="GO:0030170">
    <property type="term" value="F:pyridoxal phosphate binding"/>
    <property type="evidence" value="ECO:0007669"/>
    <property type="project" value="InterPro"/>
</dbReference>
<reference evidence="5 6" key="1">
    <citation type="submission" date="2017-03" db="EMBL/GenBank/DDBJ databases">
        <authorList>
            <person name="Afonso C.L."/>
            <person name="Miller P.J."/>
            <person name="Scott M.A."/>
            <person name="Spackman E."/>
            <person name="Goraichik I."/>
            <person name="Dimitrov K.M."/>
            <person name="Suarez D.L."/>
            <person name="Swayne D.E."/>
        </authorList>
    </citation>
    <scope>NUCLEOTIDE SEQUENCE [LARGE SCALE GENOMIC DNA]</scope>
    <source>
        <strain evidence="5 6">CECT 7691</strain>
    </source>
</reference>
<keyword evidence="6" id="KW-1185">Reference proteome</keyword>
<protein>
    <submittedName>
        <fullName evidence="5">LL-diaminopimelate aminotransferase</fullName>
        <ecNumber evidence="5">2.6.1.83</ecNumber>
    </submittedName>
</protein>
<sequence length="395" mass="42741">MLNPRLDRLTDYPFQRLRDLLDPLAPPKGLDPIAMTIGEPRHPFPGFVHELLAAHGAELGRYPNVRGTEPLLAAIAGWLGRRYRLPDGMIDAGRMIAPLNGSKEGLYMAAQVVVPPPVNGHAPLVAMPNPFYQVYYGAAVMAGAEPLFLPARAETGFLPDLDRLDETTLSRLAALYICTPGNPQGTVADAAYLGRLIDLARAHDFALIVDECYAEIYDREPPTGILEVCATRGGDLTNVLAFHSLSKRSSLPGLRSGFAVGDPKIVSAFIRLRDYGGAPSSLPTYAAAAALWNDEAHVVENRARYVAKIDLAESILGNRFGFYRPPGGFFLWLDVGDGEVAARRLWQEAALRVLPGAYLSRDGADGNPGQAYIRVALVDAPPLLRDGLGRIADIL</sequence>
<dbReference type="SUPFAM" id="SSF53383">
    <property type="entry name" value="PLP-dependent transferases"/>
    <property type="match status" value="1"/>
</dbReference>
<dbReference type="InterPro" id="IPR015421">
    <property type="entry name" value="PyrdxlP-dep_Trfase_major"/>
</dbReference>